<evidence type="ECO:0000313" key="2">
    <source>
        <dbReference type="EMBL" id="TWO18181.1"/>
    </source>
</evidence>
<dbReference type="Gene3D" id="3.40.50.150">
    <property type="entry name" value="Vaccinia Virus protein VP39"/>
    <property type="match status" value="1"/>
</dbReference>
<organism evidence="2 3">
    <name type="scientific">Campylobacter hyointestinalis</name>
    <dbReference type="NCBI Taxonomy" id="198"/>
    <lineage>
        <taxon>Bacteria</taxon>
        <taxon>Pseudomonadati</taxon>
        <taxon>Campylobacterota</taxon>
        <taxon>Epsilonproteobacteria</taxon>
        <taxon>Campylobacterales</taxon>
        <taxon>Campylobacteraceae</taxon>
        <taxon>Campylobacter</taxon>
    </lineage>
</organism>
<proteinExistence type="predicted"/>
<dbReference type="SUPFAM" id="SSF53335">
    <property type="entry name" value="S-adenosyl-L-methionine-dependent methyltransferases"/>
    <property type="match status" value="1"/>
</dbReference>
<evidence type="ECO:0000259" key="1">
    <source>
        <dbReference type="Pfam" id="PF08241"/>
    </source>
</evidence>
<dbReference type="PANTHER" id="PTHR43861">
    <property type="entry name" value="TRANS-ACONITATE 2-METHYLTRANSFERASE-RELATED"/>
    <property type="match status" value="1"/>
</dbReference>
<dbReference type="GO" id="GO:0008757">
    <property type="term" value="F:S-adenosylmethionine-dependent methyltransferase activity"/>
    <property type="evidence" value="ECO:0007669"/>
    <property type="project" value="InterPro"/>
</dbReference>
<feature type="domain" description="Methyltransferase type 11" evidence="1">
    <location>
        <begin position="8"/>
        <end position="105"/>
    </location>
</feature>
<reference evidence="2 3" key="1">
    <citation type="submission" date="2019-07" db="EMBL/GenBank/DDBJ databases">
        <title>Rapid identification of Enteric Bacteria from Whole Genome Sequences (WGS) using Average Nucleotide Identity (ANI).</title>
        <authorList>
            <person name="Lane C."/>
        </authorList>
    </citation>
    <scope>NUCLEOTIDE SEQUENCE [LARGE SCALE GENOMIC DNA]</scope>
    <source>
        <strain evidence="2 3">D2411</strain>
    </source>
</reference>
<dbReference type="CDD" id="cd02440">
    <property type="entry name" value="AdoMet_MTases"/>
    <property type="match status" value="1"/>
</dbReference>
<keyword evidence="2" id="KW-0808">Transferase</keyword>
<dbReference type="EMBL" id="VOAP01000029">
    <property type="protein sequence ID" value="TWO18181.1"/>
    <property type="molecule type" value="Genomic_DNA"/>
</dbReference>
<dbReference type="AlphaFoldDB" id="A0A562X7V4"/>
<dbReference type="InterPro" id="IPR029063">
    <property type="entry name" value="SAM-dependent_MTases_sf"/>
</dbReference>
<sequence length="188" mass="21289">MKWGGVILDLGCGAGRHTKLLAENGFIAYGCDYSQSGVEVAKSLIKQSNLTANLRVASASDLPYENEKFDGIICWGVLEYIDLNSIEKASEEIYRVLKVGGKVLINVRNIEDYRYKNGEKISKFNVIVRENNKNNSASEENGMPMYFFDKNEIKRVFSKFNKIKIDSLSWSCEDGEFVNSDYIVILEK</sequence>
<comment type="caution">
    <text evidence="2">The sequence shown here is derived from an EMBL/GenBank/DDBJ whole genome shotgun (WGS) entry which is preliminary data.</text>
</comment>
<keyword evidence="2" id="KW-0489">Methyltransferase</keyword>
<dbReference type="PANTHER" id="PTHR43861:SF6">
    <property type="entry name" value="METHYLTRANSFERASE TYPE 11"/>
    <property type="match status" value="1"/>
</dbReference>
<protein>
    <submittedName>
        <fullName evidence="2">Class I SAM-dependent methyltransferase</fullName>
    </submittedName>
</protein>
<dbReference type="Proteomes" id="UP000321812">
    <property type="component" value="Unassembled WGS sequence"/>
</dbReference>
<name>A0A562X7V4_CAMHY</name>
<dbReference type="GO" id="GO:0032259">
    <property type="term" value="P:methylation"/>
    <property type="evidence" value="ECO:0007669"/>
    <property type="project" value="UniProtKB-KW"/>
</dbReference>
<dbReference type="Pfam" id="PF08241">
    <property type="entry name" value="Methyltransf_11"/>
    <property type="match status" value="1"/>
</dbReference>
<gene>
    <name evidence="2" type="ORF">YZ82_09285</name>
</gene>
<dbReference type="InterPro" id="IPR013216">
    <property type="entry name" value="Methyltransf_11"/>
</dbReference>
<accession>A0A562X7V4</accession>
<evidence type="ECO:0000313" key="3">
    <source>
        <dbReference type="Proteomes" id="UP000321812"/>
    </source>
</evidence>